<comment type="caution">
    <text evidence="1">The sequence shown here is derived from an EMBL/GenBank/DDBJ whole genome shotgun (WGS) entry which is preliminary data.</text>
</comment>
<accession>J9G688</accession>
<protein>
    <submittedName>
        <fullName evidence="1">Uncharacterized protein</fullName>
    </submittedName>
</protein>
<sequence length="37" mass="4444">MPIFYAKNHHLKLHISQPGKKYISEGWTIRLKLRLLL</sequence>
<organism evidence="1">
    <name type="scientific">gut metagenome</name>
    <dbReference type="NCBI Taxonomy" id="749906"/>
    <lineage>
        <taxon>unclassified sequences</taxon>
        <taxon>metagenomes</taxon>
        <taxon>organismal metagenomes</taxon>
    </lineage>
</organism>
<proteinExistence type="predicted"/>
<dbReference type="AlphaFoldDB" id="J9G688"/>
<name>J9G688_9ZZZZ</name>
<reference evidence="1" key="1">
    <citation type="journal article" date="2012" name="PLoS ONE">
        <title>Gene sets for utilization of primary and secondary nutrition supplies in the distal gut of endangered iberian lynx.</title>
        <authorList>
            <person name="Alcaide M."/>
            <person name="Messina E."/>
            <person name="Richter M."/>
            <person name="Bargiela R."/>
            <person name="Peplies J."/>
            <person name="Huws S.A."/>
            <person name="Newbold C.J."/>
            <person name="Golyshin P.N."/>
            <person name="Simon M.A."/>
            <person name="Lopez G."/>
            <person name="Yakimov M.M."/>
            <person name="Ferrer M."/>
        </authorList>
    </citation>
    <scope>NUCLEOTIDE SEQUENCE</scope>
</reference>
<gene>
    <name evidence="1" type="ORF">EVA_14585</name>
</gene>
<evidence type="ECO:0000313" key="1">
    <source>
        <dbReference type="EMBL" id="EJW97307.1"/>
    </source>
</evidence>
<dbReference type="EMBL" id="AMCI01004835">
    <property type="protein sequence ID" value="EJW97307.1"/>
    <property type="molecule type" value="Genomic_DNA"/>
</dbReference>